<evidence type="ECO:0000256" key="4">
    <source>
        <dbReference type="ARBA" id="ARBA00022664"/>
    </source>
</evidence>
<keyword evidence="9" id="KW-0687">Ribonucleoprotein</keyword>
<dbReference type="SUPFAM" id="SSF75471">
    <property type="entry name" value="YhbY-like"/>
    <property type="match status" value="1"/>
</dbReference>
<keyword evidence="2" id="KW-0150">Chloroplast</keyword>
<dbReference type="InParanoid" id="A0A7N2N380"/>
<keyword evidence="8" id="KW-0508">mRNA splicing</keyword>
<evidence type="ECO:0000256" key="9">
    <source>
        <dbReference type="ARBA" id="ARBA00023274"/>
    </source>
</evidence>
<dbReference type="EnsemblPlants" id="QL12p016379:mrna">
    <property type="protein sequence ID" value="QL12p016379:mrna"/>
    <property type="gene ID" value="QL12p016379"/>
</dbReference>
<organism evidence="14 15">
    <name type="scientific">Quercus lobata</name>
    <name type="common">Valley oak</name>
    <dbReference type="NCBI Taxonomy" id="97700"/>
    <lineage>
        <taxon>Eukaryota</taxon>
        <taxon>Viridiplantae</taxon>
        <taxon>Streptophyta</taxon>
        <taxon>Embryophyta</taxon>
        <taxon>Tracheophyta</taxon>
        <taxon>Spermatophyta</taxon>
        <taxon>Magnoliopsida</taxon>
        <taxon>eudicotyledons</taxon>
        <taxon>Gunneridae</taxon>
        <taxon>Pentapetalae</taxon>
        <taxon>rosids</taxon>
        <taxon>fabids</taxon>
        <taxon>Fagales</taxon>
        <taxon>Fagaceae</taxon>
        <taxon>Quercus</taxon>
    </lineage>
</organism>
<evidence type="ECO:0000256" key="7">
    <source>
        <dbReference type="ARBA" id="ARBA00022946"/>
    </source>
</evidence>
<keyword evidence="12" id="KW-0812">Transmembrane</keyword>
<accession>A0A7N2N380</accession>
<evidence type="ECO:0000259" key="13">
    <source>
        <dbReference type="PROSITE" id="PS51295"/>
    </source>
</evidence>
<evidence type="ECO:0000256" key="5">
    <source>
        <dbReference type="ARBA" id="ARBA00022737"/>
    </source>
</evidence>
<dbReference type="InterPro" id="IPR045278">
    <property type="entry name" value="CRS1/CFM2/CFM3"/>
</dbReference>
<dbReference type="PROSITE" id="PS51295">
    <property type="entry name" value="CRM"/>
    <property type="match status" value="1"/>
</dbReference>
<evidence type="ECO:0000313" key="15">
    <source>
        <dbReference type="Proteomes" id="UP000594261"/>
    </source>
</evidence>
<dbReference type="FunCoup" id="A0A7N2N380">
    <property type="interactions" value="742"/>
</dbReference>
<dbReference type="InterPro" id="IPR035920">
    <property type="entry name" value="YhbY-like_sf"/>
</dbReference>
<reference evidence="14 15" key="1">
    <citation type="journal article" date="2016" name="G3 (Bethesda)">
        <title>First Draft Assembly and Annotation of the Genome of a California Endemic Oak Quercus lobata Nee (Fagaceae).</title>
        <authorList>
            <person name="Sork V.L."/>
            <person name="Fitz-Gibbon S.T."/>
            <person name="Puiu D."/>
            <person name="Crepeau M."/>
            <person name="Gugger P.F."/>
            <person name="Sherman R."/>
            <person name="Stevens K."/>
            <person name="Langley C.H."/>
            <person name="Pellegrini M."/>
            <person name="Salzberg S.L."/>
        </authorList>
    </citation>
    <scope>NUCLEOTIDE SEQUENCE [LARGE SCALE GENOMIC DNA]</scope>
    <source>
        <strain evidence="14 15">cv. SW786</strain>
    </source>
</reference>
<evidence type="ECO:0000256" key="3">
    <source>
        <dbReference type="ARBA" id="ARBA00022640"/>
    </source>
</evidence>
<dbReference type="Proteomes" id="UP000594261">
    <property type="component" value="Chromosome 12"/>
</dbReference>
<feature type="domain" description="CRM" evidence="13">
    <location>
        <begin position="197"/>
        <end position="293"/>
    </location>
</feature>
<feature type="compositionally biased region" description="Polar residues" evidence="11">
    <location>
        <begin position="17"/>
        <end position="27"/>
    </location>
</feature>
<evidence type="ECO:0000256" key="8">
    <source>
        <dbReference type="ARBA" id="ARBA00023187"/>
    </source>
</evidence>
<keyword evidence="15" id="KW-1185">Reference proteome</keyword>
<keyword evidence="5" id="KW-0677">Repeat</keyword>
<evidence type="ECO:0000313" key="14">
    <source>
        <dbReference type="EnsemblPlants" id="QL12p016379:mrna"/>
    </source>
</evidence>
<keyword evidence="7" id="KW-0809">Transit peptide</keyword>
<keyword evidence="4" id="KW-0507">mRNA processing</keyword>
<dbReference type="GO" id="GO:0003729">
    <property type="term" value="F:mRNA binding"/>
    <property type="evidence" value="ECO:0007669"/>
    <property type="project" value="InterPro"/>
</dbReference>
<dbReference type="Pfam" id="PF01985">
    <property type="entry name" value="CRS1_YhbY"/>
    <property type="match status" value="1"/>
</dbReference>
<evidence type="ECO:0000256" key="12">
    <source>
        <dbReference type="SAM" id="Phobius"/>
    </source>
</evidence>
<reference evidence="14" key="2">
    <citation type="submission" date="2021-01" db="UniProtKB">
        <authorList>
            <consortium name="EnsemblPlants"/>
        </authorList>
    </citation>
    <scope>IDENTIFICATION</scope>
</reference>
<dbReference type="GO" id="GO:0006397">
    <property type="term" value="P:mRNA processing"/>
    <property type="evidence" value="ECO:0007669"/>
    <property type="project" value="UniProtKB-KW"/>
</dbReference>
<dbReference type="EMBL" id="LRBV02000012">
    <property type="status" value="NOT_ANNOTATED_CDS"/>
    <property type="molecule type" value="Genomic_DNA"/>
</dbReference>
<dbReference type="PANTHER" id="PTHR31846">
    <property type="entry name" value="CRS1 / YHBY (CRM) DOMAIN-CONTAINING PROTEIN"/>
    <property type="match status" value="1"/>
</dbReference>
<dbReference type="GO" id="GO:0009507">
    <property type="term" value="C:chloroplast"/>
    <property type="evidence" value="ECO:0007669"/>
    <property type="project" value="UniProtKB-SubCell"/>
</dbReference>
<evidence type="ECO:0000256" key="2">
    <source>
        <dbReference type="ARBA" id="ARBA00022528"/>
    </source>
</evidence>
<dbReference type="AlphaFoldDB" id="A0A7N2N380"/>
<dbReference type="PANTHER" id="PTHR31846:SF10">
    <property type="entry name" value="CHLOROPLASTIC GROUP IIA INTRON SPLICING FACILITATOR CRS1, CHLOROPLASTIC"/>
    <property type="match status" value="1"/>
</dbReference>
<keyword evidence="12" id="KW-1133">Transmembrane helix</keyword>
<sequence>MPTILFLSSTPHFPSQYSHLTVSSSLNPKPPKTHNPTHSSKSNTPTPTTTNPEFSVSSNPLSQSNATVKVPTPPWMKGPLLLQPHEVLDLSKLHTKKSSNNERVEKSDKALTEKVGVRGKRAVGKIVRQIEKLQKNDLSEETQMGSGEFGLEVCLEGLGEDGSSGERVIEKMPWEKDVEKLVFRRMKKEKVVTAAELRLDKALLERLRGEAAKMRKWVKVKKAGVTQGVVDEVRLLWRRNELVMLKFDVPLCRNMDRAQEIVETKTGGLVVWSKKDNLVVYRGCNYQLTPKKFLNTRAWLAGSQEMPLYKMGQPQLERNSDTFQVNSDESAVVEKICGKDSKRETLHSSIFLNEDLNCQAVCGSLYEREMDRLLDGLGPRFIDWWMRKPLPIDADLLPEVVPGFRPPFRLCPPHTRAKLTDEDLTSLRKLARALPTHFVLGGWSIGACSRAYGCGLWQSISEGWETFAKHVSFVMGDGSPNKEACISEVLSPPVGDNDRVWSLSFHRDFNDWELAASYSFLISSKPVFLGMEGVTGFVGILMAMGSLILSPFSIRFGTQLLPLSLGKEFG</sequence>
<feature type="compositionally biased region" description="Low complexity" evidence="11">
    <location>
        <begin position="36"/>
        <end position="52"/>
    </location>
</feature>
<dbReference type="Gene3D" id="3.30.110.60">
    <property type="entry name" value="YhbY-like"/>
    <property type="match status" value="1"/>
</dbReference>
<evidence type="ECO:0000256" key="10">
    <source>
        <dbReference type="PROSITE-ProRule" id="PRU00626"/>
    </source>
</evidence>
<dbReference type="SMART" id="SM01103">
    <property type="entry name" value="CRS1_YhbY"/>
    <property type="match status" value="1"/>
</dbReference>
<evidence type="ECO:0000256" key="1">
    <source>
        <dbReference type="ARBA" id="ARBA00004229"/>
    </source>
</evidence>
<dbReference type="GO" id="GO:1990904">
    <property type="term" value="C:ribonucleoprotein complex"/>
    <property type="evidence" value="ECO:0007669"/>
    <property type="project" value="UniProtKB-KW"/>
</dbReference>
<proteinExistence type="predicted"/>
<keyword evidence="3" id="KW-0934">Plastid</keyword>
<comment type="subcellular location">
    <subcellularLocation>
        <location evidence="1">Plastid</location>
        <location evidence="1">Chloroplast</location>
    </subcellularLocation>
</comment>
<dbReference type="Gramene" id="QL12p016379:mrna">
    <property type="protein sequence ID" value="QL12p016379:mrna"/>
    <property type="gene ID" value="QL12p016379"/>
</dbReference>
<name>A0A7N2N380_QUELO</name>
<evidence type="ECO:0000256" key="6">
    <source>
        <dbReference type="ARBA" id="ARBA00022884"/>
    </source>
</evidence>
<dbReference type="GO" id="GO:0000373">
    <property type="term" value="P:Group II intron splicing"/>
    <property type="evidence" value="ECO:0007669"/>
    <property type="project" value="UniProtKB-ARBA"/>
</dbReference>
<feature type="region of interest" description="Disordered" evidence="11">
    <location>
        <begin position="17"/>
        <end position="69"/>
    </location>
</feature>
<evidence type="ECO:0000256" key="11">
    <source>
        <dbReference type="SAM" id="MobiDB-lite"/>
    </source>
</evidence>
<feature type="transmembrane region" description="Helical" evidence="12">
    <location>
        <begin position="527"/>
        <end position="549"/>
    </location>
</feature>
<keyword evidence="12" id="KW-0472">Membrane</keyword>
<keyword evidence="6 10" id="KW-0694">RNA-binding</keyword>
<feature type="compositionally biased region" description="Polar residues" evidence="11">
    <location>
        <begin position="53"/>
        <end position="67"/>
    </location>
</feature>
<dbReference type="InterPro" id="IPR001890">
    <property type="entry name" value="RNA-binding_CRM"/>
</dbReference>
<protein>
    <recommendedName>
        <fullName evidence="13">CRM domain-containing protein</fullName>
    </recommendedName>
</protein>